<feature type="compositionally biased region" description="Basic and acidic residues" evidence="18">
    <location>
        <begin position="761"/>
        <end position="770"/>
    </location>
</feature>
<keyword evidence="13" id="KW-0832">Ubl conjugation</keyword>
<evidence type="ECO:0000256" key="2">
    <source>
        <dbReference type="ARBA" id="ARBA00001946"/>
    </source>
</evidence>
<comment type="similarity">
    <text evidence="4">Belongs to the DNA polymerase type-Y family.</text>
</comment>
<dbReference type="InterPro" id="IPR052230">
    <property type="entry name" value="DNA_polymerase_eta"/>
</dbReference>
<dbReference type="PROSITE" id="PS51907">
    <property type="entry name" value="ZF_UBZ3"/>
    <property type="match status" value="2"/>
</dbReference>
<feature type="domain" description="UBZ3-type" evidence="20">
    <location>
        <begin position="723"/>
        <end position="759"/>
    </location>
</feature>
<feature type="domain" description="UmuC" evidence="19">
    <location>
        <begin position="18"/>
        <end position="274"/>
    </location>
</feature>
<feature type="compositionally biased region" description="Acidic residues" evidence="18">
    <location>
        <begin position="592"/>
        <end position="605"/>
    </location>
</feature>
<accession>A0A6P4EEG2</accession>
<evidence type="ECO:0000256" key="17">
    <source>
        <dbReference type="ARBA" id="ARBA00049244"/>
    </source>
</evidence>
<dbReference type="InterPro" id="IPR043502">
    <property type="entry name" value="DNA/RNA_pol_sf"/>
</dbReference>
<keyword evidence="15" id="KW-0539">Nucleus</keyword>
<evidence type="ECO:0000256" key="15">
    <source>
        <dbReference type="ARBA" id="ARBA00023242"/>
    </source>
</evidence>
<feature type="region of interest" description="Disordered" evidence="18">
    <location>
        <begin position="754"/>
        <end position="805"/>
    </location>
</feature>
<reference evidence="21" key="1">
    <citation type="submission" date="2025-08" db="UniProtKB">
        <authorList>
            <consortium name="RefSeq"/>
        </authorList>
    </citation>
    <scope>IDENTIFICATION</scope>
</reference>
<keyword evidence="10" id="KW-0863">Zinc-finger</keyword>
<feature type="compositionally biased region" description="Low complexity" evidence="18">
    <location>
        <begin position="627"/>
        <end position="641"/>
    </location>
</feature>
<keyword evidence="11" id="KW-0862">Zinc</keyword>
<dbReference type="Pfam" id="PF11799">
    <property type="entry name" value="IMS_C"/>
    <property type="match status" value="1"/>
</dbReference>
<sequence length="907" mass="101594">MTSSRSHVSMQSKYDRVVLLVDMDCFFCQVEEKQQPEYRNRPLAVVQYNPWRGGGIIAVNYAARAKGVTRHMRGDEAKDLCPDIVLCQVPNIREKADTSKYRDAGKEVANVLQRFTQLLERASVDEAYLDITETVNLRMQQMQSGAFALKPEELVNTFAVGYPNIGDYVNKITNRFANPYVDDERFQMSYDQNDLPAVRQSDIRLLIGASVAGEVRLAVKKETGYECSAGIAHNKILAKLAAGMNKPNKQTILPLAETAALFDSLPVGKIKGLGGKFGEVVCETLGIKFLGQVVKFTEADLQRKFDEKNGTWLFNISRGIDLEAVTPRFYSKSIGCCKKFPGRNNIMGLKTLQHWLGELSSEINDRLEKDFIENNRRAKHMVVQYVQDIDGEEVASSRSTALKDYDQESIVKYALDLIKANTKTFLRAGSESVLNNAIKFLGISVGKFETVSNAKNKLQEMFANQAAKKRRVSGEEAVQPPKVQMPIKPKQTEESKMKNFFANYLQGAKKEDTKPFDNSGEQLSDASVEAAPKKSFVEEYKQKLHAATKTKSDAKKTVLTSTPPEFKESFFSQYLKQQKECRQQESKAAGDDSSDMQDLAEELDAIEASNTNDFDEDTEEETDLIESISKSVPKKSPSTSKNAAAADQTSKAFQGAQPISSKATIENELSTSNKANMEPPDPKALPLTEEELQPSTSKRKFDELDRNYKQSYAEFALPELRTDLLPMVKCDQCGANIPDDVKSLQTHRDHHFAQELSHQLRSKEREERMQSRQKVSPKPTPPKKIKKTAGSSSTSNTTARPTSSIAKFFNAKRTQEPPSSDAEMQQCTECKAFVKSVDMPEHLDYHVARNLQRELNQQDLRTRTAALSKEKTSPAQSKKQKHKHLNTTIAASSSGTKTIAQFFSQRN</sequence>
<evidence type="ECO:0000256" key="4">
    <source>
        <dbReference type="ARBA" id="ARBA00010945"/>
    </source>
</evidence>
<dbReference type="SUPFAM" id="SSF56672">
    <property type="entry name" value="DNA/RNA polymerases"/>
    <property type="match status" value="1"/>
</dbReference>
<dbReference type="Gene3D" id="3.40.1170.60">
    <property type="match status" value="1"/>
</dbReference>
<dbReference type="FunFam" id="1.10.150.20:FF:000014">
    <property type="entry name" value="Polymerase (DNA directed), eta"/>
    <property type="match status" value="1"/>
</dbReference>
<comment type="cofactor">
    <cofactor evidence="1">
        <name>Mn(2+)</name>
        <dbReference type="ChEBI" id="CHEBI:29035"/>
    </cofactor>
</comment>
<feature type="compositionally biased region" description="Basic and acidic residues" evidence="18">
    <location>
        <begin position="581"/>
        <end position="590"/>
    </location>
</feature>
<dbReference type="PANTHER" id="PTHR45873">
    <property type="entry name" value="DNA POLYMERASE ETA"/>
    <property type="match status" value="1"/>
</dbReference>
<dbReference type="FunFam" id="3.30.1490.100:FF:000007">
    <property type="entry name" value="DNA polymerase eta"/>
    <property type="match status" value="1"/>
</dbReference>
<dbReference type="GO" id="GO:0006281">
    <property type="term" value="P:DNA repair"/>
    <property type="evidence" value="ECO:0007669"/>
    <property type="project" value="UniProtKB-KW"/>
</dbReference>
<evidence type="ECO:0000256" key="9">
    <source>
        <dbReference type="ARBA" id="ARBA00022763"/>
    </source>
</evidence>
<evidence type="ECO:0000256" key="18">
    <source>
        <dbReference type="SAM" id="MobiDB-lite"/>
    </source>
</evidence>
<keyword evidence="9" id="KW-0227">DNA damage</keyword>
<dbReference type="InterPro" id="IPR043128">
    <property type="entry name" value="Rev_trsase/Diguanyl_cyclase"/>
</dbReference>
<feature type="region of interest" description="Disordered" evidence="18">
    <location>
        <begin position="511"/>
        <end position="530"/>
    </location>
</feature>
<dbReference type="GO" id="GO:0009411">
    <property type="term" value="P:response to UV"/>
    <property type="evidence" value="ECO:0007669"/>
    <property type="project" value="UniProtKB-ARBA"/>
</dbReference>
<dbReference type="CDD" id="cd01702">
    <property type="entry name" value="PolY_Pol_eta"/>
    <property type="match status" value="1"/>
</dbReference>
<name>A0A6P4EEG2_DRORH</name>
<dbReference type="GO" id="GO:0005657">
    <property type="term" value="C:replication fork"/>
    <property type="evidence" value="ECO:0007669"/>
    <property type="project" value="TreeGrafter"/>
</dbReference>
<dbReference type="PROSITE" id="PS50173">
    <property type="entry name" value="UMUC"/>
    <property type="match status" value="1"/>
</dbReference>
<evidence type="ECO:0000256" key="10">
    <source>
        <dbReference type="ARBA" id="ARBA00022771"/>
    </source>
</evidence>
<feature type="compositionally biased region" description="Low complexity" evidence="18">
    <location>
        <begin position="788"/>
        <end position="799"/>
    </location>
</feature>
<comment type="catalytic activity">
    <reaction evidence="17">
        <text>DNA(n) + a 2'-deoxyribonucleoside 5'-triphosphate = DNA(n+1) + diphosphate</text>
        <dbReference type="Rhea" id="RHEA:22508"/>
        <dbReference type="Rhea" id="RHEA-COMP:17339"/>
        <dbReference type="Rhea" id="RHEA-COMP:17340"/>
        <dbReference type="ChEBI" id="CHEBI:33019"/>
        <dbReference type="ChEBI" id="CHEBI:61560"/>
        <dbReference type="ChEBI" id="CHEBI:173112"/>
        <dbReference type="EC" id="2.7.7.7"/>
    </reaction>
</comment>
<evidence type="ECO:0000256" key="1">
    <source>
        <dbReference type="ARBA" id="ARBA00001936"/>
    </source>
</evidence>
<evidence type="ECO:0000259" key="20">
    <source>
        <dbReference type="PROSITE" id="PS51907"/>
    </source>
</evidence>
<evidence type="ECO:0000256" key="3">
    <source>
        <dbReference type="ARBA" id="ARBA00004123"/>
    </source>
</evidence>
<dbReference type="Pfam" id="PF00817">
    <property type="entry name" value="IMS"/>
    <property type="match status" value="1"/>
</dbReference>
<dbReference type="GO" id="GO:0042276">
    <property type="term" value="P:error-prone translesion synthesis"/>
    <property type="evidence" value="ECO:0007669"/>
    <property type="project" value="TreeGrafter"/>
</dbReference>
<feature type="region of interest" description="Disordered" evidence="18">
    <location>
        <begin position="581"/>
        <end position="704"/>
    </location>
</feature>
<evidence type="ECO:0000256" key="13">
    <source>
        <dbReference type="ARBA" id="ARBA00022843"/>
    </source>
</evidence>
<keyword evidence="8" id="KW-0479">Metal-binding</keyword>
<dbReference type="Gene3D" id="3.30.1490.100">
    <property type="entry name" value="DNA polymerase, Y-family, little finger domain"/>
    <property type="match status" value="1"/>
</dbReference>
<feature type="compositionally biased region" description="Acidic residues" evidence="18">
    <location>
        <begin position="613"/>
        <end position="624"/>
    </location>
</feature>
<dbReference type="OMA" id="MQNKYDR"/>
<dbReference type="GO" id="GO:0005634">
    <property type="term" value="C:nucleus"/>
    <property type="evidence" value="ECO:0007669"/>
    <property type="project" value="UniProtKB-SubCell"/>
</dbReference>
<keyword evidence="7" id="KW-0548">Nucleotidyltransferase</keyword>
<dbReference type="InterPro" id="IPR017961">
    <property type="entry name" value="DNA_pol_Y-fam_little_finger"/>
</dbReference>
<dbReference type="EC" id="2.7.7.7" evidence="5"/>
<dbReference type="RefSeq" id="XP_016976582.2">
    <property type="nucleotide sequence ID" value="XM_017121093.2"/>
</dbReference>
<gene>
    <name evidence="21" type="primary">LOC108042697</name>
</gene>
<dbReference type="InterPro" id="IPR001126">
    <property type="entry name" value="UmuC"/>
</dbReference>
<dbReference type="Gene3D" id="1.10.150.20">
    <property type="entry name" value="5' to 3' exonuclease, C-terminal subdomain"/>
    <property type="match status" value="1"/>
</dbReference>
<dbReference type="InterPro" id="IPR036775">
    <property type="entry name" value="DNA_pol_Y-fam_lit_finger_sf"/>
</dbReference>
<dbReference type="Pfam" id="PF21704">
    <property type="entry name" value="POLH-Rev1_HhH"/>
    <property type="match status" value="1"/>
</dbReference>
<dbReference type="GO" id="GO:0003684">
    <property type="term" value="F:damaged DNA binding"/>
    <property type="evidence" value="ECO:0007669"/>
    <property type="project" value="InterPro"/>
</dbReference>
<dbReference type="SUPFAM" id="SSF100879">
    <property type="entry name" value="Lesion bypass DNA polymerase (Y-family), little finger domain"/>
    <property type="match status" value="1"/>
</dbReference>
<evidence type="ECO:0000259" key="19">
    <source>
        <dbReference type="PROSITE" id="PS50173"/>
    </source>
</evidence>
<dbReference type="PANTHER" id="PTHR45873:SF1">
    <property type="entry name" value="DNA POLYMERASE ETA"/>
    <property type="match status" value="1"/>
</dbReference>
<feature type="region of interest" description="Disordered" evidence="18">
    <location>
        <begin position="866"/>
        <end position="891"/>
    </location>
</feature>
<evidence type="ECO:0000256" key="8">
    <source>
        <dbReference type="ARBA" id="ARBA00022723"/>
    </source>
</evidence>
<keyword evidence="6" id="KW-0808">Transferase</keyword>
<protein>
    <recommendedName>
        <fullName evidence="16">DNA polymerase eta</fullName>
        <ecNumber evidence="5">2.7.7.7</ecNumber>
    </recommendedName>
</protein>
<dbReference type="Gene3D" id="3.30.70.270">
    <property type="match status" value="1"/>
</dbReference>
<dbReference type="GO" id="GO:0035861">
    <property type="term" value="C:site of double-strand break"/>
    <property type="evidence" value="ECO:0007669"/>
    <property type="project" value="TreeGrafter"/>
</dbReference>
<dbReference type="PIRSF" id="PIRSF036603">
    <property type="entry name" value="DPol_eta"/>
    <property type="match status" value="1"/>
</dbReference>
<dbReference type="FunFam" id="3.40.1170.60:FF:000003">
    <property type="entry name" value="DNA polymerase eta"/>
    <property type="match status" value="1"/>
</dbReference>
<dbReference type="AlphaFoldDB" id="A0A6P4EEG2"/>
<keyword evidence="14" id="KW-0234">DNA repair</keyword>
<dbReference type="Pfam" id="PF18439">
    <property type="entry name" value="zf_UBZ"/>
    <property type="match status" value="2"/>
</dbReference>
<comment type="subcellular location">
    <subcellularLocation>
        <location evidence="3">Nucleus</location>
    </subcellularLocation>
</comment>
<evidence type="ECO:0000256" key="16">
    <source>
        <dbReference type="ARBA" id="ARBA00044975"/>
    </source>
</evidence>
<evidence type="ECO:0000256" key="5">
    <source>
        <dbReference type="ARBA" id="ARBA00012417"/>
    </source>
</evidence>
<evidence type="ECO:0000256" key="14">
    <source>
        <dbReference type="ARBA" id="ARBA00023204"/>
    </source>
</evidence>
<evidence type="ECO:0000256" key="12">
    <source>
        <dbReference type="ARBA" id="ARBA00022842"/>
    </source>
</evidence>
<evidence type="ECO:0000256" key="6">
    <source>
        <dbReference type="ARBA" id="ARBA00022679"/>
    </source>
</evidence>
<evidence type="ECO:0000313" key="21">
    <source>
        <dbReference type="RefSeq" id="XP_016976582.1"/>
    </source>
</evidence>
<feature type="domain" description="UBZ3-type" evidence="20">
    <location>
        <begin position="820"/>
        <end position="854"/>
    </location>
</feature>
<dbReference type="RefSeq" id="XP_016976582.1">
    <property type="nucleotide sequence ID" value="XM_017121093.1"/>
</dbReference>
<evidence type="ECO:0000256" key="7">
    <source>
        <dbReference type="ARBA" id="ARBA00022695"/>
    </source>
</evidence>
<keyword evidence="12" id="KW-0460">Magnesium</keyword>
<comment type="cofactor">
    <cofactor evidence="2">
        <name>Mg(2+)</name>
        <dbReference type="ChEBI" id="CHEBI:18420"/>
    </cofactor>
</comment>
<proteinExistence type="inferred from homology"/>
<dbReference type="OrthoDB" id="5723at2759"/>
<dbReference type="InterPro" id="IPR041298">
    <property type="entry name" value="UBZ3"/>
</dbReference>
<feature type="compositionally biased region" description="Polar residues" evidence="18">
    <location>
        <begin position="647"/>
        <end position="675"/>
    </location>
</feature>
<organism evidence="21">
    <name type="scientific">Drosophila rhopaloa</name>
    <name type="common">Fruit fly</name>
    <dbReference type="NCBI Taxonomy" id="1041015"/>
    <lineage>
        <taxon>Eukaryota</taxon>
        <taxon>Metazoa</taxon>
        <taxon>Ecdysozoa</taxon>
        <taxon>Arthropoda</taxon>
        <taxon>Hexapoda</taxon>
        <taxon>Insecta</taxon>
        <taxon>Pterygota</taxon>
        <taxon>Neoptera</taxon>
        <taxon>Endopterygota</taxon>
        <taxon>Diptera</taxon>
        <taxon>Brachycera</taxon>
        <taxon>Muscomorpha</taxon>
        <taxon>Ephydroidea</taxon>
        <taxon>Drosophilidae</taxon>
        <taxon>Drosophila</taxon>
        <taxon>Sophophora</taxon>
    </lineage>
</organism>
<evidence type="ECO:0000256" key="11">
    <source>
        <dbReference type="ARBA" id="ARBA00022833"/>
    </source>
</evidence>
<dbReference type="GO" id="GO:0003887">
    <property type="term" value="F:DNA-directed DNA polymerase activity"/>
    <property type="evidence" value="ECO:0007669"/>
    <property type="project" value="UniProtKB-EC"/>
</dbReference>
<dbReference type="GO" id="GO:0008270">
    <property type="term" value="F:zinc ion binding"/>
    <property type="evidence" value="ECO:0007669"/>
    <property type="project" value="UniProtKB-KW"/>
</dbReference>